<keyword evidence="2" id="KW-1185">Reference proteome</keyword>
<reference evidence="1" key="1">
    <citation type="submission" date="2020-08" db="EMBL/GenBank/DDBJ databases">
        <title>Multicomponent nature underlies the extraordinary mechanical properties of spider dragline silk.</title>
        <authorList>
            <person name="Kono N."/>
            <person name="Nakamura H."/>
            <person name="Mori M."/>
            <person name="Yoshida Y."/>
            <person name="Ohtoshi R."/>
            <person name="Malay A.D."/>
            <person name="Moran D.A.P."/>
            <person name="Tomita M."/>
            <person name="Numata K."/>
            <person name="Arakawa K."/>
        </authorList>
    </citation>
    <scope>NUCLEOTIDE SEQUENCE</scope>
</reference>
<dbReference type="EMBL" id="BMAW01132854">
    <property type="protein sequence ID" value="GFU45731.1"/>
    <property type="molecule type" value="Genomic_DNA"/>
</dbReference>
<dbReference type="AlphaFoldDB" id="A0A8X6QZ95"/>
<evidence type="ECO:0000313" key="2">
    <source>
        <dbReference type="Proteomes" id="UP000887013"/>
    </source>
</evidence>
<proteinExistence type="predicted"/>
<comment type="caution">
    <text evidence="1">The sequence shown here is derived from an EMBL/GenBank/DDBJ whole genome shotgun (WGS) entry which is preliminary data.</text>
</comment>
<dbReference type="Proteomes" id="UP000887013">
    <property type="component" value="Unassembled WGS sequence"/>
</dbReference>
<gene>
    <name evidence="1" type="ORF">NPIL_613251</name>
</gene>
<protein>
    <submittedName>
        <fullName evidence="1">Uncharacterized protein</fullName>
    </submittedName>
</protein>
<name>A0A8X6QZ95_NEPPI</name>
<evidence type="ECO:0000313" key="1">
    <source>
        <dbReference type="EMBL" id="GFU45731.1"/>
    </source>
</evidence>
<sequence length="138" mass="16011">MTDQRDHRYRVMDSVSQVLRNADIQIANQHQIRTQQIFATSVWIHALQFPNKVRDIVNFQKTRLSMSFDDGQTSELGVITTNIVIRLEGRVIRTPLIALPDAKENRAHLRMDFLQNAGIVPNLKRRNWFFSDSSPPNL</sequence>
<organism evidence="1 2">
    <name type="scientific">Nephila pilipes</name>
    <name type="common">Giant wood spider</name>
    <name type="synonym">Nephila maculata</name>
    <dbReference type="NCBI Taxonomy" id="299642"/>
    <lineage>
        <taxon>Eukaryota</taxon>
        <taxon>Metazoa</taxon>
        <taxon>Ecdysozoa</taxon>
        <taxon>Arthropoda</taxon>
        <taxon>Chelicerata</taxon>
        <taxon>Arachnida</taxon>
        <taxon>Araneae</taxon>
        <taxon>Araneomorphae</taxon>
        <taxon>Entelegynae</taxon>
        <taxon>Araneoidea</taxon>
        <taxon>Nephilidae</taxon>
        <taxon>Nephila</taxon>
    </lineage>
</organism>
<accession>A0A8X6QZ95</accession>